<proteinExistence type="inferred from homology"/>
<keyword evidence="4" id="KW-0904">Protein phosphatase</keyword>
<feature type="active site" description="Nucleophile" evidence="5">
    <location>
        <position position="13"/>
    </location>
</feature>
<evidence type="ECO:0000256" key="4">
    <source>
        <dbReference type="ARBA" id="ARBA00022912"/>
    </source>
</evidence>
<evidence type="ECO:0000256" key="5">
    <source>
        <dbReference type="PIRSR" id="PIRSR617867-1"/>
    </source>
</evidence>
<reference evidence="7" key="1">
    <citation type="submission" date="2022-01" db="EMBL/GenBank/DDBJ databases">
        <title>Corynebacterium sp. nov isolated from isolated from the feces of the greater white-fronted geese (Anser albifrons) at Poyang Lake, PR China.</title>
        <authorList>
            <person name="Liu Q."/>
        </authorList>
    </citation>
    <scope>NUCLEOTIDE SEQUENCE</scope>
    <source>
        <strain evidence="7">JCM 32435</strain>
    </source>
</reference>
<keyword evidence="3" id="KW-0378">Hydrolase</keyword>
<dbReference type="InterPro" id="IPR036196">
    <property type="entry name" value="Ptyr_pPase_sf"/>
</dbReference>
<dbReference type="RefSeq" id="WP_236117986.1">
    <property type="nucleotide sequence ID" value="NZ_JAKGSI010000001.1"/>
</dbReference>
<dbReference type="AlphaFoldDB" id="A0A9X1U6Z4"/>
<dbReference type="Proteomes" id="UP001139336">
    <property type="component" value="Unassembled WGS sequence"/>
</dbReference>
<dbReference type="InterPro" id="IPR050438">
    <property type="entry name" value="LMW_PTPase"/>
</dbReference>
<name>A0A9X1U6Z4_9CORY</name>
<evidence type="ECO:0000313" key="8">
    <source>
        <dbReference type="Proteomes" id="UP001139336"/>
    </source>
</evidence>
<dbReference type="PRINTS" id="PR00719">
    <property type="entry name" value="LMWPTPASE"/>
</dbReference>
<comment type="caution">
    <text evidence="7">The sequence shown here is derived from an EMBL/GenBank/DDBJ whole genome shotgun (WGS) entry which is preliminary data.</text>
</comment>
<dbReference type="GO" id="GO:0004725">
    <property type="term" value="F:protein tyrosine phosphatase activity"/>
    <property type="evidence" value="ECO:0007669"/>
    <property type="project" value="UniProtKB-EC"/>
</dbReference>
<evidence type="ECO:0000256" key="1">
    <source>
        <dbReference type="ARBA" id="ARBA00011063"/>
    </source>
</evidence>
<evidence type="ECO:0000259" key="6">
    <source>
        <dbReference type="SMART" id="SM00226"/>
    </source>
</evidence>
<dbReference type="Pfam" id="PF01451">
    <property type="entry name" value="LMWPc"/>
    <property type="match status" value="1"/>
</dbReference>
<evidence type="ECO:0000313" key="7">
    <source>
        <dbReference type="EMBL" id="MCF4006217.1"/>
    </source>
</evidence>
<organism evidence="7 8">
    <name type="scientific">Corynebacterium uropygiale</name>
    <dbReference type="NCBI Taxonomy" id="1775911"/>
    <lineage>
        <taxon>Bacteria</taxon>
        <taxon>Bacillati</taxon>
        <taxon>Actinomycetota</taxon>
        <taxon>Actinomycetes</taxon>
        <taxon>Mycobacteriales</taxon>
        <taxon>Corynebacteriaceae</taxon>
        <taxon>Corynebacterium</taxon>
    </lineage>
</organism>
<protein>
    <recommendedName>
        <fullName evidence="2">protein-tyrosine-phosphatase</fullName>
        <ecNumber evidence="2">3.1.3.48</ecNumber>
    </recommendedName>
</protein>
<dbReference type="CDD" id="cd16343">
    <property type="entry name" value="LMWPTP"/>
    <property type="match status" value="1"/>
</dbReference>
<dbReference type="EMBL" id="JAKGSI010000001">
    <property type="protein sequence ID" value="MCF4006217.1"/>
    <property type="molecule type" value="Genomic_DNA"/>
</dbReference>
<dbReference type="InterPro" id="IPR017867">
    <property type="entry name" value="Tyr_phospatase_low_mol_wt"/>
</dbReference>
<sequence>MTVQRRLHLDVVCTGNICRSPMGEIILRHYIDEAGLADHAVVTSCGLGGWHVGDGADHRALEELAAHGYDGSQHRASQFGQMDADADLLIAMDTGHVSRLIASGVPEEKVRLLRSFDPAAPDQASVEDPYYGGRDGFRTTREQIEAAVPGILEWIRQESGADNREQ</sequence>
<dbReference type="PANTHER" id="PTHR11717">
    <property type="entry name" value="LOW MOLECULAR WEIGHT PROTEIN TYROSINE PHOSPHATASE"/>
    <property type="match status" value="1"/>
</dbReference>
<feature type="domain" description="Phosphotyrosine protein phosphatase I" evidence="6">
    <location>
        <begin position="7"/>
        <end position="154"/>
    </location>
</feature>
<feature type="active site" description="Proton donor" evidence="5">
    <location>
        <position position="128"/>
    </location>
</feature>
<keyword evidence="8" id="KW-1185">Reference proteome</keyword>
<comment type="similarity">
    <text evidence="1">Belongs to the low molecular weight phosphotyrosine protein phosphatase family.</text>
</comment>
<dbReference type="SUPFAM" id="SSF52788">
    <property type="entry name" value="Phosphotyrosine protein phosphatases I"/>
    <property type="match status" value="1"/>
</dbReference>
<evidence type="ECO:0000256" key="2">
    <source>
        <dbReference type="ARBA" id="ARBA00013064"/>
    </source>
</evidence>
<dbReference type="SMART" id="SM00226">
    <property type="entry name" value="LMWPc"/>
    <property type="match status" value="1"/>
</dbReference>
<accession>A0A9X1U6Z4</accession>
<evidence type="ECO:0000256" key="3">
    <source>
        <dbReference type="ARBA" id="ARBA00022801"/>
    </source>
</evidence>
<dbReference type="InterPro" id="IPR023485">
    <property type="entry name" value="Ptyr_pPase"/>
</dbReference>
<dbReference type="EC" id="3.1.3.48" evidence="2"/>
<feature type="active site" evidence="5">
    <location>
        <position position="19"/>
    </location>
</feature>
<dbReference type="PANTHER" id="PTHR11717:SF7">
    <property type="entry name" value="LOW MOLECULAR WEIGHT PHOSPHOTYROSINE PROTEIN PHOSPHATASE"/>
    <property type="match status" value="1"/>
</dbReference>
<gene>
    <name evidence="7" type="ORF">L1O03_03365</name>
</gene>
<dbReference type="Gene3D" id="3.40.50.2300">
    <property type="match status" value="1"/>
</dbReference>